<dbReference type="InterPro" id="IPR000387">
    <property type="entry name" value="Tyr_Pase_dom"/>
</dbReference>
<dbReference type="AlphaFoldDB" id="A0A9P8LKF6"/>
<evidence type="ECO:0000313" key="18">
    <source>
        <dbReference type="Proteomes" id="UP000018208"/>
    </source>
</evidence>
<keyword evidence="10" id="KW-0904">Protein phosphatase</keyword>
<evidence type="ECO:0000256" key="1">
    <source>
        <dbReference type="ARBA" id="ARBA00004123"/>
    </source>
</evidence>
<organism evidence="17 18">
    <name type="scientific">Spironucleus salmonicida</name>
    <dbReference type="NCBI Taxonomy" id="348837"/>
    <lineage>
        <taxon>Eukaryota</taxon>
        <taxon>Metamonada</taxon>
        <taxon>Diplomonadida</taxon>
        <taxon>Hexamitidae</taxon>
        <taxon>Hexamitinae</taxon>
        <taxon>Spironucleus</taxon>
    </lineage>
</organism>
<dbReference type="PANTHER" id="PTHR23339">
    <property type="entry name" value="TYROSINE SPECIFIC PROTEIN PHOSPHATASE AND DUAL SPECIFICITY PROTEIN PHOSPHATASE"/>
    <property type="match status" value="1"/>
</dbReference>
<evidence type="ECO:0000256" key="13">
    <source>
        <dbReference type="ARBA" id="ARBA00023306"/>
    </source>
</evidence>
<accession>A0A9P8LKF6</accession>
<dbReference type="InterPro" id="IPR016130">
    <property type="entry name" value="Tyr_Pase_AS"/>
</dbReference>
<dbReference type="InterPro" id="IPR044506">
    <property type="entry name" value="CDC14_C"/>
</dbReference>
<dbReference type="InterPro" id="IPR029021">
    <property type="entry name" value="Prot-tyrosine_phosphatase-like"/>
</dbReference>
<protein>
    <recommendedName>
        <fullName evidence="4">protein-tyrosine-phosphatase</fullName>
        <ecNumber evidence="4">3.1.3.48</ecNumber>
    </recommendedName>
</protein>
<dbReference type="KEGG" id="ssao:94301808"/>
<evidence type="ECO:0000256" key="9">
    <source>
        <dbReference type="ARBA" id="ARBA00022801"/>
    </source>
</evidence>
<keyword evidence="8" id="KW-0498">Mitosis</keyword>
<evidence type="ECO:0000256" key="5">
    <source>
        <dbReference type="ARBA" id="ARBA00022490"/>
    </source>
</evidence>
<feature type="compositionally biased region" description="Polar residues" evidence="14">
    <location>
        <begin position="420"/>
        <end position="443"/>
    </location>
</feature>
<dbReference type="GO" id="GO:0032954">
    <property type="term" value="P:regulation of cytokinetic process"/>
    <property type="evidence" value="ECO:0007669"/>
    <property type="project" value="UniProtKB-ARBA"/>
</dbReference>
<evidence type="ECO:0000256" key="11">
    <source>
        <dbReference type="ARBA" id="ARBA00023242"/>
    </source>
</evidence>
<keyword evidence="7" id="KW-0132">Cell division</keyword>
<dbReference type="PROSITE" id="PS50054">
    <property type="entry name" value="TYR_PHOSPHATASE_DUAL"/>
    <property type="match status" value="1"/>
</dbReference>
<evidence type="ECO:0000259" key="15">
    <source>
        <dbReference type="PROSITE" id="PS50054"/>
    </source>
</evidence>
<evidence type="ECO:0000256" key="3">
    <source>
        <dbReference type="ARBA" id="ARBA00007315"/>
    </source>
</evidence>
<feature type="domain" description="Tyrosine-protein phosphatase" evidence="15">
    <location>
        <begin position="271"/>
        <end position="414"/>
    </location>
</feature>
<dbReference type="Pfam" id="PF22785">
    <property type="entry name" value="Tc-R-P"/>
    <property type="match status" value="1"/>
</dbReference>
<keyword evidence="13" id="KW-0131">Cell cycle</keyword>
<dbReference type="SMART" id="SM00404">
    <property type="entry name" value="PTPc_motif"/>
    <property type="match status" value="1"/>
</dbReference>
<dbReference type="PROSITE" id="PS00383">
    <property type="entry name" value="TYR_PHOSPHATASE_1"/>
    <property type="match status" value="1"/>
</dbReference>
<evidence type="ECO:0000256" key="4">
    <source>
        <dbReference type="ARBA" id="ARBA00013064"/>
    </source>
</evidence>
<dbReference type="GO" id="GO:0007096">
    <property type="term" value="P:regulation of exit from mitosis"/>
    <property type="evidence" value="ECO:0007669"/>
    <property type="project" value="UniProtKB-ARBA"/>
</dbReference>
<dbReference type="CDD" id="cd14499">
    <property type="entry name" value="CDC14_C"/>
    <property type="match status" value="1"/>
</dbReference>
<dbReference type="InterPro" id="IPR020422">
    <property type="entry name" value="TYR_PHOSPHATASE_DUAL_dom"/>
</dbReference>
<dbReference type="SUPFAM" id="SSF52799">
    <property type="entry name" value="(Phosphotyrosine protein) phosphatases II"/>
    <property type="match status" value="2"/>
</dbReference>
<evidence type="ECO:0000256" key="12">
    <source>
        <dbReference type="ARBA" id="ARBA00023254"/>
    </source>
</evidence>
<keyword evidence="12" id="KW-0469">Meiosis</keyword>
<dbReference type="GO" id="GO:0051301">
    <property type="term" value="P:cell division"/>
    <property type="evidence" value="ECO:0007669"/>
    <property type="project" value="UniProtKB-KW"/>
</dbReference>
<keyword evidence="18" id="KW-1185">Reference proteome</keyword>
<comment type="similarity">
    <text evidence="3">Belongs to the protein-tyrosine phosphatase family. Non-receptor class CDC14 subfamily.</text>
</comment>
<dbReference type="GO" id="GO:0031981">
    <property type="term" value="C:nuclear lumen"/>
    <property type="evidence" value="ECO:0007669"/>
    <property type="project" value="UniProtKB-ARBA"/>
</dbReference>
<dbReference type="SMART" id="SM00195">
    <property type="entry name" value="DSPc"/>
    <property type="match status" value="1"/>
</dbReference>
<dbReference type="EC" id="3.1.3.48" evidence="4"/>
<feature type="domain" description="Tyrosine specific protein phosphatases" evidence="16">
    <location>
        <begin position="339"/>
        <end position="401"/>
    </location>
</feature>
<keyword evidence="11" id="KW-0539">Nucleus</keyword>
<dbReference type="GO" id="GO:0000278">
    <property type="term" value="P:mitotic cell cycle"/>
    <property type="evidence" value="ECO:0007669"/>
    <property type="project" value="UniProtKB-ARBA"/>
</dbReference>
<comment type="caution">
    <text evidence="17">The sequence shown here is derived from an EMBL/GenBank/DDBJ whole genome shotgun (WGS) entry which is preliminary data.</text>
</comment>
<dbReference type="EMBL" id="AUWU02000008">
    <property type="protein sequence ID" value="KAH0569815.1"/>
    <property type="molecule type" value="Genomic_DNA"/>
</dbReference>
<dbReference type="GO" id="GO:0004725">
    <property type="term" value="F:protein tyrosine phosphatase activity"/>
    <property type="evidence" value="ECO:0007669"/>
    <property type="project" value="UniProtKB-EC"/>
</dbReference>
<dbReference type="GeneID" id="94301808"/>
<dbReference type="FunFam" id="3.90.190.10:FF:000038">
    <property type="entry name" value="Tyrosine-protein phosphatase CDC14"/>
    <property type="match status" value="1"/>
</dbReference>
<feature type="region of interest" description="Disordered" evidence="14">
    <location>
        <begin position="416"/>
        <end position="459"/>
    </location>
</feature>
<evidence type="ECO:0000313" key="17">
    <source>
        <dbReference type="EMBL" id="KAH0569815.1"/>
    </source>
</evidence>
<feature type="compositionally biased region" description="Low complexity" evidence="14">
    <location>
        <begin position="478"/>
        <end position="494"/>
    </location>
</feature>
<dbReference type="InterPro" id="IPR029260">
    <property type="entry name" value="DSPn"/>
</dbReference>
<dbReference type="OrthoDB" id="266663at2759"/>
<keyword evidence="5" id="KW-0963">Cytoplasm</keyword>
<sequence length="583" mass="66563">MILYYFNLKDHEVHYYLIVFDVIINKNSVKYYYYIQLVLKCNYEIISYRSRFIFYILNKNIFSYIAIQFIQQFQCLIPLQIFQMPLASKLIEFIPDRLFYATASGSMQDDSEHHYFSTDNTLVYQAFEADFGPLNIGQTYAFFAQLSAKLKDPNLKSKRLVYISAPGYNFRANSITLIGLFLVVVLNKPPAQVSKIVQQIQPALTPYRDASMGPCTYGVTVQDILFAAQRAMQSKIFSLNSFKYDDYYFYSQVENGDLTYIIPDKILAIAGPVSQTHPFFKYHPFTPSSYIPLFKSRQVTAVVRLNEACYNRADFIKSGIHHYDLPYPDGSIPTERIIKEFLKIIDTEQGAVAVHCKAGLGRTGTLIGIWMMREYGYTAREVIAWLRVCRPGSVLGQQQQFLIAYEQRMRERGEIPEANPESSGQQPTKVQQQRVDSRQSGRQSAIGARENQQGYISQQQQQMNNNIQNAQNANQYMIQQSARQQQQSAFSSPSKPVFSSGRNSSLASPNRTRTPLQSKTMTQGRQNYSVKTPTQNTQKLNYGFGTNGRVHPDVVQTPSHVLDKQLLPGISQKRGGSGKISDW</sequence>
<evidence type="ECO:0000256" key="7">
    <source>
        <dbReference type="ARBA" id="ARBA00022618"/>
    </source>
</evidence>
<evidence type="ECO:0000259" key="16">
    <source>
        <dbReference type="PROSITE" id="PS50056"/>
    </source>
</evidence>
<evidence type="ECO:0000256" key="8">
    <source>
        <dbReference type="ARBA" id="ARBA00022776"/>
    </source>
</evidence>
<keyword evidence="9" id="KW-0378">Hydrolase</keyword>
<dbReference type="InterPro" id="IPR003595">
    <property type="entry name" value="Tyr_Pase_cat"/>
</dbReference>
<feature type="compositionally biased region" description="Polar residues" evidence="14">
    <location>
        <begin position="500"/>
        <end position="532"/>
    </location>
</feature>
<gene>
    <name evidence="17" type="ORF">SS50377_27785</name>
</gene>
<evidence type="ECO:0000256" key="10">
    <source>
        <dbReference type="ARBA" id="ARBA00022912"/>
    </source>
</evidence>
<evidence type="ECO:0000256" key="6">
    <source>
        <dbReference type="ARBA" id="ARBA00022553"/>
    </source>
</evidence>
<proteinExistence type="inferred from homology"/>
<dbReference type="GO" id="GO:0005737">
    <property type="term" value="C:cytoplasm"/>
    <property type="evidence" value="ECO:0007669"/>
    <property type="project" value="UniProtKB-SubCell"/>
</dbReference>
<dbReference type="GO" id="GO:0033554">
    <property type="term" value="P:cellular response to stress"/>
    <property type="evidence" value="ECO:0007669"/>
    <property type="project" value="UniProtKB-ARBA"/>
</dbReference>
<evidence type="ECO:0000256" key="2">
    <source>
        <dbReference type="ARBA" id="ARBA00004496"/>
    </source>
</evidence>
<dbReference type="GO" id="GO:0005856">
    <property type="term" value="C:cytoskeleton"/>
    <property type="evidence" value="ECO:0007669"/>
    <property type="project" value="UniProtKB-ARBA"/>
</dbReference>
<dbReference type="Gene3D" id="3.90.190.10">
    <property type="entry name" value="Protein tyrosine phosphatase superfamily"/>
    <property type="match status" value="2"/>
</dbReference>
<dbReference type="Proteomes" id="UP000018208">
    <property type="component" value="Unassembled WGS sequence"/>
</dbReference>
<dbReference type="InterPro" id="IPR050561">
    <property type="entry name" value="PTP"/>
</dbReference>
<dbReference type="GO" id="GO:0051321">
    <property type="term" value="P:meiotic cell cycle"/>
    <property type="evidence" value="ECO:0007669"/>
    <property type="project" value="UniProtKB-KW"/>
</dbReference>
<reference evidence="17 18" key="1">
    <citation type="journal article" date="2014" name="PLoS Genet.">
        <title>The Genome of Spironucleus salmonicida Highlights a Fish Pathogen Adapted to Fluctuating Environments.</title>
        <authorList>
            <person name="Xu F."/>
            <person name="Jerlstrom-Hultqvist J."/>
            <person name="Einarsson E."/>
            <person name="Astvaldsson A."/>
            <person name="Svard S.G."/>
            <person name="Andersson J.O."/>
        </authorList>
    </citation>
    <scope>NUCLEOTIDE SEQUENCE [LARGE SCALE GENOMIC DNA]</scope>
    <source>
        <strain evidence="17 18">ATCC 50377</strain>
    </source>
</reference>
<name>A0A9P8LKF6_9EUKA</name>
<feature type="region of interest" description="Disordered" evidence="14">
    <location>
        <begin position="560"/>
        <end position="583"/>
    </location>
</feature>
<evidence type="ECO:0000256" key="14">
    <source>
        <dbReference type="SAM" id="MobiDB-lite"/>
    </source>
</evidence>
<dbReference type="PROSITE" id="PS50056">
    <property type="entry name" value="TYR_PHOSPHATASE_2"/>
    <property type="match status" value="1"/>
</dbReference>
<dbReference type="CDD" id="cd17657">
    <property type="entry name" value="CDC14_N"/>
    <property type="match status" value="1"/>
</dbReference>
<dbReference type="RefSeq" id="XP_067760588.1">
    <property type="nucleotide sequence ID" value="XM_067911566.1"/>
</dbReference>
<keyword evidence="6" id="KW-0597">Phosphoprotein</keyword>
<comment type="subcellular location">
    <subcellularLocation>
        <location evidence="2">Cytoplasm</location>
    </subcellularLocation>
    <subcellularLocation>
        <location evidence="1">Nucleus</location>
    </subcellularLocation>
</comment>
<feature type="region of interest" description="Disordered" evidence="14">
    <location>
        <begin position="478"/>
        <end position="532"/>
    </location>
</feature>
<dbReference type="Pfam" id="PF14671">
    <property type="entry name" value="DSPn"/>
    <property type="match status" value="1"/>
</dbReference>